<gene>
    <name evidence="2" type="ORF">QYE76_055194</name>
</gene>
<proteinExistence type="predicted"/>
<accession>A0AAD8T0L0</accession>
<evidence type="ECO:0000313" key="3">
    <source>
        <dbReference type="Proteomes" id="UP001231189"/>
    </source>
</evidence>
<reference evidence="2" key="1">
    <citation type="submission" date="2023-07" db="EMBL/GenBank/DDBJ databases">
        <title>A chromosome-level genome assembly of Lolium multiflorum.</title>
        <authorList>
            <person name="Chen Y."/>
            <person name="Copetti D."/>
            <person name="Kolliker R."/>
            <person name="Studer B."/>
        </authorList>
    </citation>
    <scope>NUCLEOTIDE SEQUENCE</scope>
    <source>
        <strain evidence="2">02402/16</strain>
        <tissue evidence="2">Leaf</tissue>
    </source>
</reference>
<feature type="domain" description="Reverse transcriptase/retrotransposon-derived protein RNase H-like" evidence="1">
    <location>
        <begin position="96"/>
        <end position="194"/>
    </location>
</feature>
<comment type="caution">
    <text evidence="2">The sequence shown here is derived from an EMBL/GenBank/DDBJ whole genome shotgun (WGS) entry which is preliminary data.</text>
</comment>
<dbReference type="AlphaFoldDB" id="A0AAD8T0L0"/>
<protein>
    <recommendedName>
        <fullName evidence="1">Reverse transcriptase/retrotransposon-derived protein RNase H-like domain-containing protein</fullName>
    </recommendedName>
</protein>
<dbReference type="Pfam" id="PF17919">
    <property type="entry name" value="RT_RNaseH_2"/>
    <property type="match status" value="1"/>
</dbReference>
<dbReference type="PANTHER" id="PTHR48475:SF2">
    <property type="entry name" value="RIBONUCLEASE H"/>
    <property type="match status" value="1"/>
</dbReference>
<dbReference type="InterPro" id="IPR043502">
    <property type="entry name" value="DNA/RNA_pol_sf"/>
</dbReference>
<dbReference type="InterPro" id="IPR041577">
    <property type="entry name" value="RT_RNaseH_2"/>
</dbReference>
<evidence type="ECO:0000259" key="1">
    <source>
        <dbReference type="Pfam" id="PF17919"/>
    </source>
</evidence>
<dbReference type="Proteomes" id="UP001231189">
    <property type="component" value="Unassembled WGS sequence"/>
</dbReference>
<evidence type="ECO:0000313" key="2">
    <source>
        <dbReference type="EMBL" id="KAK1667035.1"/>
    </source>
</evidence>
<keyword evidence="3" id="KW-1185">Reference proteome</keyword>
<dbReference type="PANTHER" id="PTHR48475">
    <property type="entry name" value="RIBONUCLEASE H"/>
    <property type="match status" value="1"/>
</dbReference>
<dbReference type="SUPFAM" id="SSF56672">
    <property type="entry name" value="DNA/RNA polymerases"/>
    <property type="match status" value="1"/>
</dbReference>
<organism evidence="2 3">
    <name type="scientific">Lolium multiflorum</name>
    <name type="common">Italian ryegrass</name>
    <name type="synonym">Lolium perenne subsp. multiflorum</name>
    <dbReference type="NCBI Taxonomy" id="4521"/>
    <lineage>
        <taxon>Eukaryota</taxon>
        <taxon>Viridiplantae</taxon>
        <taxon>Streptophyta</taxon>
        <taxon>Embryophyta</taxon>
        <taxon>Tracheophyta</taxon>
        <taxon>Spermatophyta</taxon>
        <taxon>Magnoliopsida</taxon>
        <taxon>Liliopsida</taxon>
        <taxon>Poales</taxon>
        <taxon>Poaceae</taxon>
        <taxon>BOP clade</taxon>
        <taxon>Pooideae</taxon>
        <taxon>Poodae</taxon>
        <taxon>Poeae</taxon>
        <taxon>Poeae Chloroplast Group 2 (Poeae type)</taxon>
        <taxon>Loliodinae</taxon>
        <taxon>Loliinae</taxon>
        <taxon>Lolium</taxon>
    </lineage>
</organism>
<name>A0AAD8T0L0_LOLMU</name>
<dbReference type="EMBL" id="JAUUTY010000003">
    <property type="protein sequence ID" value="KAK1667035.1"/>
    <property type="molecule type" value="Genomic_DNA"/>
</dbReference>
<sequence length="221" mass="24671">MPNPGGYALVVDPIMHGPSSRVRFSKVLVDNGSSINIMYRQTMHTLGITQNMLEPSHTTFHGIVPGLSCSPTGKVRVDVLFDCRDNCRVENILFEADAAFKELKEMLATTPILASPLEKEPMMLYIAATNRVVSAVVVVDREEEGKTMQSPVYYVSEVLSLSKQNYPHYQKMTYGVFMAAMKLKHYFEEHPMTVVCEAPISDIIGNKDASGRIKIRDAIKL</sequence>